<proteinExistence type="predicted"/>
<dbReference type="PROSITE" id="PS51707">
    <property type="entry name" value="CYTH"/>
    <property type="match status" value="1"/>
</dbReference>
<dbReference type="Gene3D" id="2.40.320.10">
    <property type="entry name" value="Hypothetical Protein Pfu-838710-001"/>
    <property type="match status" value="1"/>
</dbReference>
<comment type="caution">
    <text evidence="3">The sequence shown here is derived from an EMBL/GenBank/DDBJ whole genome shotgun (WGS) entry which is preliminary data.</text>
</comment>
<dbReference type="InterPro" id="IPR033469">
    <property type="entry name" value="CYTH-like_dom_sf"/>
</dbReference>
<evidence type="ECO:0000256" key="1">
    <source>
        <dbReference type="PIRSR" id="PIRSR016487-1"/>
    </source>
</evidence>
<organism evidence="3 4">
    <name type="scientific">Natronospira elongata</name>
    <dbReference type="NCBI Taxonomy" id="3110268"/>
    <lineage>
        <taxon>Bacteria</taxon>
        <taxon>Pseudomonadati</taxon>
        <taxon>Pseudomonadota</taxon>
        <taxon>Gammaproteobacteria</taxon>
        <taxon>Natronospirales</taxon>
        <taxon>Natronospiraceae</taxon>
        <taxon>Natronospira</taxon>
    </lineage>
</organism>
<evidence type="ECO:0000259" key="2">
    <source>
        <dbReference type="PROSITE" id="PS51707"/>
    </source>
</evidence>
<dbReference type="SMART" id="SM01118">
    <property type="entry name" value="CYTH"/>
    <property type="match status" value="1"/>
</dbReference>
<feature type="active site" description="Proton acceptor" evidence="1">
    <location>
        <position position="30"/>
    </location>
</feature>
<dbReference type="AlphaFoldDB" id="A0AAP6MN60"/>
<dbReference type="Proteomes" id="UP001302316">
    <property type="component" value="Unassembled WGS sequence"/>
</dbReference>
<dbReference type="PIRSF" id="PIRSF016487">
    <property type="entry name" value="CYTH_UCP016487"/>
    <property type="match status" value="1"/>
</dbReference>
<evidence type="ECO:0000313" key="4">
    <source>
        <dbReference type="Proteomes" id="UP001302316"/>
    </source>
</evidence>
<dbReference type="InterPro" id="IPR023577">
    <property type="entry name" value="CYTH_domain"/>
</dbReference>
<feature type="domain" description="CYTH" evidence="2">
    <location>
        <begin position="2"/>
        <end position="151"/>
    </location>
</feature>
<dbReference type="SUPFAM" id="SSF55154">
    <property type="entry name" value="CYTH-like phosphatases"/>
    <property type="match status" value="1"/>
</dbReference>
<dbReference type="PANTHER" id="PTHR40114">
    <property type="entry name" value="SLR0698 PROTEIN"/>
    <property type="match status" value="1"/>
</dbReference>
<dbReference type="InterPro" id="IPR012042">
    <property type="entry name" value="NeuTTM/CthTTM-like"/>
</dbReference>
<dbReference type="RefSeq" id="WP_346052185.1">
    <property type="nucleotide sequence ID" value="NZ_JAYGII010000022.1"/>
</dbReference>
<accession>A0AAP6MN60</accession>
<dbReference type="Pfam" id="PF01928">
    <property type="entry name" value="CYTH"/>
    <property type="match status" value="1"/>
</dbReference>
<reference evidence="3 4" key="1">
    <citation type="submission" date="2023-12" db="EMBL/GenBank/DDBJ databases">
        <title>Whole-genome sequencing of halo(alkali)philic microorganisms from hypersaline lakes.</title>
        <authorList>
            <person name="Sorokin D.Y."/>
            <person name="Merkel A.Y."/>
            <person name="Messina E."/>
            <person name="Yakimov M."/>
        </authorList>
    </citation>
    <scope>NUCLEOTIDE SEQUENCE [LARGE SCALE GENOMIC DNA]</scope>
    <source>
        <strain evidence="3 4">AB-CW1</strain>
    </source>
</reference>
<keyword evidence="4" id="KW-1185">Reference proteome</keyword>
<name>A0AAP6MN60_9GAMM</name>
<sequence>MAREIERKFLVHGEAWRTAAEDSFLLRQGYLTDHRSGRASVRVRVAGDHGELNIKSLELGVSRDEFSYRIPVEEAGAMLDGLCRGPRIEKRRHHIRHGGHLWEVDEFFGDNQGLVVAEIELDDPEEAFERPDWLGPEVTHLERYFNVALVQRPFSQWSEAEREARDVD</sequence>
<dbReference type="CDD" id="cd07891">
    <property type="entry name" value="CYTH-like_CthTTM-like_1"/>
    <property type="match status" value="1"/>
</dbReference>
<protein>
    <submittedName>
        <fullName evidence="3">CYTH domain-containing protein</fullName>
    </submittedName>
</protein>
<dbReference type="EMBL" id="JAYGII010000022">
    <property type="protein sequence ID" value="MEA5446141.1"/>
    <property type="molecule type" value="Genomic_DNA"/>
</dbReference>
<evidence type="ECO:0000313" key="3">
    <source>
        <dbReference type="EMBL" id="MEA5446141.1"/>
    </source>
</evidence>
<gene>
    <name evidence="3" type="ORF">VCB98_09950</name>
</gene>
<dbReference type="PANTHER" id="PTHR40114:SF1">
    <property type="entry name" value="SLR0698 PROTEIN"/>
    <property type="match status" value="1"/>
</dbReference>